<keyword evidence="2" id="KW-1185">Reference proteome</keyword>
<protein>
    <submittedName>
        <fullName evidence="1">Uncharacterized protein</fullName>
    </submittedName>
</protein>
<dbReference type="AlphaFoldDB" id="A0A7J7UTX4"/>
<accession>A0A7J7UTX4</accession>
<dbReference type="EMBL" id="JACAGB010000018">
    <property type="protein sequence ID" value="KAF6316232.1"/>
    <property type="molecule type" value="Genomic_DNA"/>
</dbReference>
<name>A0A7J7UTX4_PIPKU</name>
<gene>
    <name evidence="1" type="ORF">mPipKuh1_008735</name>
</gene>
<comment type="caution">
    <text evidence="1">The sequence shown here is derived from an EMBL/GenBank/DDBJ whole genome shotgun (WGS) entry which is preliminary data.</text>
</comment>
<evidence type="ECO:0000313" key="1">
    <source>
        <dbReference type="EMBL" id="KAF6316232.1"/>
    </source>
</evidence>
<dbReference type="Proteomes" id="UP000558488">
    <property type="component" value="Unassembled WGS sequence"/>
</dbReference>
<proteinExistence type="predicted"/>
<sequence length="134" mass="15009">MCFDFRERKVEGKKDRNISPGQCCLVSAAQPMIPRFRVQFQLRAHINTWIAGFLLQLGPCGNKLMWFFHIAVFSPSSLPTPTLALSKINGKKGLTKKSNICGSGHLLPALYWGSSRKQLSHTGWAESIFQLGIF</sequence>
<reference evidence="1 2" key="1">
    <citation type="journal article" date="2020" name="Nature">
        <title>Six reference-quality genomes reveal evolution of bat adaptations.</title>
        <authorList>
            <person name="Jebb D."/>
            <person name="Huang Z."/>
            <person name="Pippel M."/>
            <person name="Hughes G.M."/>
            <person name="Lavrichenko K."/>
            <person name="Devanna P."/>
            <person name="Winkler S."/>
            <person name="Jermiin L.S."/>
            <person name="Skirmuntt E.C."/>
            <person name="Katzourakis A."/>
            <person name="Burkitt-Gray L."/>
            <person name="Ray D.A."/>
            <person name="Sullivan K.A.M."/>
            <person name="Roscito J.G."/>
            <person name="Kirilenko B.M."/>
            <person name="Davalos L.M."/>
            <person name="Corthals A.P."/>
            <person name="Power M.L."/>
            <person name="Jones G."/>
            <person name="Ransome R.D."/>
            <person name="Dechmann D.K.N."/>
            <person name="Locatelli A.G."/>
            <person name="Puechmaille S.J."/>
            <person name="Fedrigo O."/>
            <person name="Jarvis E.D."/>
            <person name="Hiller M."/>
            <person name="Vernes S.C."/>
            <person name="Myers E.W."/>
            <person name="Teeling E.C."/>
        </authorList>
    </citation>
    <scope>NUCLEOTIDE SEQUENCE [LARGE SCALE GENOMIC DNA]</scope>
    <source>
        <strain evidence="1">MPipKuh1</strain>
        <tissue evidence="1">Flight muscle</tissue>
    </source>
</reference>
<organism evidence="1 2">
    <name type="scientific">Pipistrellus kuhlii</name>
    <name type="common">Kuhl's pipistrelle</name>
    <dbReference type="NCBI Taxonomy" id="59472"/>
    <lineage>
        <taxon>Eukaryota</taxon>
        <taxon>Metazoa</taxon>
        <taxon>Chordata</taxon>
        <taxon>Craniata</taxon>
        <taxon>Vertebrata</taxon>
        <taxon>Euteleostomi</taxon>
        <taxon>Mammalia</taxon>
        <taxon>Eutheria</taxon>
        <taxon>Laurasiatheria</taxon>
        <taxon>Chiroptera</taxon>
        <taxon>Yangochiroptera</taxon>
        <taxon>Vespertilionidae</taxon>
        <taxon>Pipistrellus</taxon>
    </lineage>
</organism>
<evidence type="ECO:0000313" key="2">
    <source>
        <dbReference type="Proteomes" id="UP000558488"/>
    </source>
</evidence>